<evidence type="ECO:0000256" key="1">
    <source>
        <dbReference type="ARBA" id="ARBA00002344"/>
    </source>
</evidence>
<dbReference type="RefSeq" id="WP_169350399.1">
    <property type="nucleotide sequence ID" value="NZ_JABBJJ010000304.1"/>
</dbReference>
<evidence type="ECO:0000313" key="4">
    <source>
        <dbReference type="EMBL" id="NMO21203.1"/>
    </source>
</evidence>
<accession>A0A848LUP8</accession>
<dbReference type="GO" id="GO:0030261">
    <property type="term" value="P:chromosome condensation"/>
    <property type="evidence" value="ECO:0007669"/>
    <property type="project" value="InterPro"/>
</dbReference>
<feature type="compositionally biased region" description="Basic residues" evidence="3">
    <location>
        <begin position="195"/>
        <end position="233"/>
    </location>
</feature>
<sequence>MPYVCVSDWGTNGDGVLMQVYPVQSVRNGYLNRKLPACVGPLSGGDPGAIAAGLNDAGGRAHVVASCGDCKHDNAVVGNAAVAASVKAAVLHAFSGVASAIEDALLAAAERLPEPARKVAAKRKAARKKVAAKKATARRGEGSKAAARKGTAKKATAKRPTAKKGTVRKAVGTRRTAEKATAKKTGESGPTAKKTIARKASTKRPTAKKGTAKRASTKRPTVKKATARKTAGR</sequence>
<gene>
    <name evidence="4" type="ORF">HG543_41095</name>
</gene>
<evidence type="ECO:0000256" key="3">
    <source>
        <dbReference type="SAM" id="MobiDB-lite"/>
    </source>
</evidence>
<dbReference type="InterPro" id="IPR009970">
    <property type="entry name" value="HC2"/>
</dbReference>
<evidence type="ECO:0000256" key="2">
    <source>
        <dbReference type="ARBA" id="ARBA00008424"/>
    </source>
</evidence>
<comment type="similarity">
    <text evidence="2">Belongs to the histone H1/H5 family. HCT subfamily.</text>
</comment>
<dbReference type="EMBL" id="JABBJJ010000304">
    <property type="protein sequence ID" value="NMO21203.1"/>
    <property type="molecule type" value="Genomic_DNA"/>
</dbReference>
<dbReference type="GO" id="GO:0003677">
    <property type="term" value="F:DNA binding"/>
    <property type="evidence" value="ECO:0007669"/>
    <property type="project" value="InterPro"/>
</dbReference>
<dbReference type="Proteomes" id="UP000518300">
    <property type="component" value="Unassembled WGS sequence"/>
</dbReference>
<dbReference type="GO" id="GO:0030527">
    <property type="term" value="F:structural constituent of chromatin"/>
    <property type="evidence" value="ECO:0007669"/>
    <property type="project" value="InterPro"/>
</dbReference>
<reference evidence="4 5" key="1">
    <citation type="submission" date="2020-04" db="EMBL/GenBank/DDBJ databases">
        <title>Draft genome of Pyxidicoccus fallax type strain.</title>
        <authorList>
            <person name="Whitworth D.E."/>
        </authorList>
    </citation>
    <scope>NUCLEOTIDE SEQUENCE [LARGE SCALE GENOMIC DNA]</scope>
    <source>
        <strain evidence="4 5">DSM 14698</strain>
    </source>
</reference>
<evidence type="ECO:0000313" key="5">
    <source>
        <dbReference type="Proteomes" id="UP000518300"/>
    </source>
</evidence>
<feature type="region of interest" description="Disordered" evidence="3">
    <location>
        <begin position="127"/>
        <end position="233"/>
    </location>
</feature>
<feature type="compositionally biased region" description="Basic residues" evidence="3">
    <location>
        <begin position="146"/>
        <end position="167"/>
    </location>
</feature>
<feature type="compositionally biased region" description="Basic residues" evidence="3">
    <location>
        <begin position="127"/>
        <end position="137"/>
    </location>
</feature>
<keyword evidence="5" id="KW-1185">Reference proteome</keyword>
<organism evidence="4 5">
    <name type="scientific">Pyxidicoccus fallax</name>
    <dbReference type="NCBI Taxonomy" id="394095"/>
    <lineage>
        <taxon>Bacteria</taxon>
        <taxon>Pseudomonadati</taxon>
        <taxon>Myxococcota</taxon>
        <taxon>Myxococcia</taxon>
        <taxon>Myxococcales</taxon>
        <taxon>Cystobacterineae</taxon>
        <taxon>Myxococcaceae</taxon>
        <taxon>Pyxidicoccus</taxon>
    </lineage>
</organism>
<dbReference type="Pfam" id="PF07382">
    <property type="entry name" value="HC2"/>
    <property type="match status" value="1"/>
</dbReference>
<proteinExistence type="inferred from homology"/>
<dbReference type="AlphaFoldDB" id="A0A848LUP8"/>
<comment type="function">
    <text evidence="1">Might have a role in establishing the nucleoid structure of elementary bodies.</text>
</comment>
<name>A0A848LUP8_9BACT</name>
<comment type="caution">
    <text evidence="4">The sequence shown here is derived from an EMBL/GenBank/DDBJ whole genome shotgun (WGS) entry which is preliminary data.</text>
</comment>
<protein>
    <submittedName>
        <fullName evidence="4">Histone H1-like repetitive region-containing protein</fullName>
    </submittedName>
</protein>
<feature type="compositionally biased region" description="Basic and acidic residues" evidence="3">
    <location>
        <begin position="175"/>
        <end position="186"/>
    </location>
</feature>